<evidence type="ECO:0000313" key="3">
    <source>
        <dbReference type="Proteomes" id="UP000197032"/>
    </source>
</evidence>
<keyword evidence="3" id="KW-1185">Reference proteome</keyword>
<evidence type="ECO:0000259" key="1">
    <source>
        <dbReference type="Pfam" id="PF15919"/>
    </source>
</evidence>
<accession>A0A1Z5HX45</accession>
<reference evidence="3" key="1">
    <citation type="journal article" date="2017" name="Appl. Environ. Microbiol.">
        <title>Genomic Analysis of Calderihabitans maritimus KKC1, a Thermophilic, Hydrogenogenic, Carboxydotrophic Bacterium Isolated from Marine Sediment.</title>
        <authorList>
            <person name="Omae K."/>
            <person name="Yoneda Y."/>
            <person name="Fukuyama Y."/>
            <person name="Yoshida T."/>
            <person name="Sako Y."/>
        </authorList>
    </citation>
    <scope>NUCLEOTIDE SEQUENCE [LARGE SCALE GENOMIC DNA]</scope>
    <source>
        <strain evidence="3">KKC1</strain>
    </source>
</reference>
<organism evidence="2 3">
    <name type="scientific">Calderihabitans maritimus</name>
    <dbReference type="NCBI Taxonomy" id="1246530"/>
    <lineage>
        <taxon>Bacteria</taxon>
        <taxon>Bacillati</taxon>
        <taxon>Bacillota</taxon>
        <taxon>Clostridia</taxon>
        <taxon>Neomoorellales</taxon>
        <taxon>Calderihabitantaceae</taxon>
        <taxon>Calderihabitans</taxon>
    </lineage>
</organism>
<dbReference type="RefSeq" id="WP_088555024.1">
    <property type="nucleotide sequence ID" value="NZ_BDGJ01000197.1"/>
</dbReference>
<dbReference type="OrthoDB" id="5419659at2"/>
<protein>
    <recommendedName>
        <fullName evidence="1">HicB-like antitoxin of toxin-antitoxin system domain-containing protein</fullName>
    </recommendedName>
</protein>
<sequence length="76" mass="8488">MGWVDLKYPYKIETLSEEEGGGFLITYPDLPGCISDGDTIEEAIAMGEDARRAWIETRLEQGLEVPMPFSGANYSR</sequence>
<gene>
    <name evidence="2" type="ORF">KKC1_31080</name>
</gene>
<dbReference type="InterPro" id="IPR051404">
    <property type="entry name" value="TA_system_antitoxin"/>
</dbReference>
<dbReference type="AlphaFoldDB" id="A0A1Z5HX45"/>
<evidence type="ECO:0000313" key="2">
    <source>
        <dbReference type="EMBL" id="GAW93988.1"/>
    </source>
</evidence>
<comment type="caution">
    <text evidence="2">The sequence shown here is derived from an EMBL/GenBank/DDBJ whole genome shotgun (WGS) entry which is preliminary data.</text>
</comment>
<proteinExistence type="predicted"/>
<dbReference type="Proteomes" id="UP000197032">
    <property type="component" value="Unassembled WGS sequence"/>
</dbReference>
<dbReference type="PANTHER" id="PTHR34504:SF2">
    <property type="entry name" value="UPF0150 PROTEIN SSL0259"/>
    <property type="match status" value="1"/>
</dbReference>
<dbReference type="InterPro" id="IPR035069">
    <property type="entry name" value="TTHA1013/TTHA0281-like"/>
</dbReference>
<feature type="domain" description="HicB-like antitoxin of toxin-antitoxin system" evidence="1">
    <location>
        <begin position="8"/>
        <end position="70"/>
    </location>
</feature>
<dbReference type="Pfam" id="PF15919">
    <property type="entry name" value="HicB_lk_antitox"/>
    <property type="match status" value="1"/>
</dbReference>
<dbReference type="PANTHER" id="PTHR34504">
    <property type="entry name" value="ANTITOXIN HICB"/>
    <property type="match status" value="1"/>
</dbReference>
<dbReference type="Gene3D" id="3.30.160.250">
    <property type="match status" value="1"/>
</dbReference>
<name>A0A1Z5HX45_9FIRM</name>
<dbReference type="EMBL" id="BDGJ01000197">
    <property type="protein sequence ID" value="GAW93988.1"/>
    <property type="molecule type" value="Genomic_DNA"/>
</dbReference>
<dbReference type="SUPFAM" id="SSF143100">
    <property type="entry name" value="TTHA1013/TTHA0281-like"/>
    <property type="match status" value="1"/>
</dbReference>
<dbReference type="InterPro" id="IPR031807">
    <property type="entry name" value="HicB-like"/>
</dbReference>